<organism evidence="2 3">
    <name type="scientific">Dictyobacter kobayashii</name>
    <dbReference type="NCBI Taxonomy" id="2014872"/>
    <lineage>
        <taxon>Bacteria</taxon>
        <taxon>Bacillati</taxon>
        <taxon>Chloroflexota</taxon>
        <taxon>Ktedonobacteria</taxon>
        <taxon>Ktedonobacterales</taxon>
        <taxon>Dictyobacteraceae</taxon>
        <taxon>Dictyobacter</taxon>
    </lineage>
</organism>
<sequence length="148" mass="16496">MQSIPSIKATAATIIAEIGINMLRFPSAKHLASWAGVAPGNKQSAGKRLGNKITKGNLYLHAGLAEVVWSLTRAKVYLAAQYHLFARQKKTTSRDGRRQHHSDDHLSCIERNALKSESDPNDQTTHKGVIIQIPWGLTHFLLWSTMWD</sequence>
<accession>A0A402AKG5</accession>
<dbReference type="GO" id="GO:0006313">
    <property type="term" value="P:DNA transposition"/>
    <property type="evidence" value="ECO:0007669"/>
    <property type="project" value="InterPro"/>
</dbReference>
<dbReference type="Pfam" id="PF02371">
    <property type="entry name" value="Transposase_20"/>
    <property type="match status" value="1"/>
</dbReference>
<proteinExistence type="predicted"/>
<reference evidence="3" key="1">
    <citation type="submission" date="2018-12" db="EMBL/GenBank/DDBJ databases">
        <title>Tengunoibacter tsumagoiensis gen. nov., sp. nov., Dictyobacter kobayashii sp. nov., D. alpinus sp. nov., and D. joshuensis sp. nov. and description of Dictyobacteraceae fam. nov. within the order Ktedonobacterales isolated from Tengu-no-mugimeshi.</title>
        <authorList>
            <person name="Wang C.M."/>
            <person name="Zheng Y."/>
            <person name="Sakai Y."/>
            <person name="Toyoda A."/>
            <person name="Minakuchi Y."/>
            <person name="Abe K."/>
            <person name="Yokota A."/>
            <person name="Yabe S."/>
        </authorList>
    </citation>
    <scope>NUCLEOTIDE SEQUENCE [LARGE SCALE GENOMIC DNA]</scope>
    <source>
        <strain evidence="3">Uno11</strain>
    </source>
</reference>
<protein>
    <recommendedName>
        <fullName evidence="1">Transposase IS116/IS110/IS902 C-terminal domain-containing protein</fullName>
    </recommendedName>
</protein>
<keyword evidence="3" id="KW-1185">Reference proteome</keyword>
<dbReference type="AlphaFoldDB" id="A0A402AKG5"/>
<evidence type="ECO:0000259" key="1">
    <source>
        <dbReference type="Pfam" id="PF02371"/>
    </source>
</evidence>
<dbReference type="RefSeq" id="WP_161977391.1">
    <property type="nucleotide sequence ID" value="NZ_BIFS01000001.1"/>
</dbReference>
<evidence type="ECO:0000313" key="2">
    <source>
        <dbReference type="EMBL" id="GCE19549.1"/>
    </source>
</evidence>
<dbReference type="InterPro" id="IPR003346">
    <property type="entry name" value="Transposase_20"/>
</dbReference>
<dbReference type="PANTHER" id="PTHR33055">
    <property type="entry name" value="TRANSPOSASE FOR INSERTION SEQUENCE ELEMENT IS1111A"/>
    <property type="match status" value="1"/>
</dbReference>
<evidence type="ECO:0000313" key="3">
    <source>
        <dbReference type="Proteomes" id="UP000287188"/>
    </source>
</evidence>
<dbReference type="InterPro" id="IPR047650">
    <property type="entry name" value="Transpos_IS110"/>
</dbReference>
<dbReference type="Proteomes" id="UP000287188">
    <property type="component" value="Unassembled WGS sequence"/>
</dbReference>
<dbReference type="GO" id="GO:0004803">
    <property type="term" value="F:transposase activity"/>
    <property type="evidence" value="ECO:0007669"/>
    <property type="project" value="InterPro"/>
</dbReference>
<dbReference type="EMBL" id="BIFS01000001">
    <property type="protein sequence ID" value="GCE19549.1"/>
    <property type="molecule type" value="Genomic_DNA"/>
</dbReference>
<name>A0A402AKG5_9CHLR</name>
<feature type="domain" description="Transposase IS116/IS110/IS902 C-terminal" evidence="1">
    <location>
        <begin position="2"/>
        <end position="82"/>
    </location>
</feature>
<comment type="caution">
    <text evidence="2">The sequence shown here is derived from an EMBL/GenBank/DDBJ whole genome shotgun (WGS) entry which is preliminary data.</text>
</comment>
<dbReference type="PANTHER" id="PTHR33055:SF15">
    <property type="entry name" value="TRANSPOSASE-RELATED"/>
    <property type="match status" value="1"/>
</dbReference>
<dbReference type="GO" id="GO:0003677">
    <property type="term" value="F:DNA binding"/>
    <property type="evidence" value="ECO:0007669"/>
    <property type="project" value="InterPro"/>
</dbReference>
<gene>
    <name evidence="2" type="ORF">KDK_33490</name>
</gene>